<reference evidence="6" key="1">
    <citation type="journal article" date="2014" name="Int. J. Syst. Evol. Microbiol.">
        <title>Complete genome sequence of Corynebacterium casei LMG S-19264T (=DSM 44701T), isolated from a smear-ripened cheese.</title>
        <authorList>
            <consortium name="US DOE Joint Genome Institute (JGI-PGF)"/>
            <person name="Walter F."/>
            <person name="Albersmeier A."/>
            <person name="Kalinowski J."/>
            <person name="Ruckert C."/>
        </authorList>
    </citation>
    <scope>NUCLEOTIDE SEQUENCE</scope>
    <source>
        <strain evidence="6">CGMCC 1.3617</strain>
    </source>
</reference>
<dbReference type="Proteomes" id="UP000661507">
    <property type="component" value="Unassembled WGS sequence"/>
</dbReference>
<evidence type="ECO:0000259" key="5">
    <source>
        <dbReference type="Pfam" id="PF00149"/>
    </source>
</evidence>
<dbReference type="PANTHER" id="PTHR42988:SF2">
    <property type="entry name" value="CYCLIC NUCLEOTIDE PHOSPHODIESTERASE CBUA0032-RELATED"/>
    <property type="match status" value="1"/>
</dbReference>
<accession>A0A917KJZ8</accession>
<organism evidence="6 7">
    <name type="scientific">Neoroseomonas lacus</name>
    <dbReference type="NCBI Taxonomy" id="287609"/>
    <lineage>
        <taxon>Bacteria</taxon>
        <taxon>Pseudomonadati</taxon>
        <taxon>Pseudomonadota</taxon>
        <taxon>Alphaproteobacteria</taxon>
        <taxon>Acetobacterales</taxon>
        <taxon>Acetobacteraceae</taxon>
        <taxon>Neoroseomonas</taxon>
    </lineage>
</organism>
<dbReference type="RefSeq" id="WP_188967493.1">
    <property type="nucleotide sequence ID" value="NZ_BMKW01000006.1"/>
</dbReference>
<protein>
    <submittedName>
        <fullName evidence="6">Phosphodiesterase</fullName>
    </submittedName>
</protein>
<dbReference type="AlphaFoldDB" id="A0A917KJZ8"/>
<reference evidence="6" key="2">
    <citation type="submission" date="2020-09" db="EMBL/GenBank/DDBJ databases">
        <authorList>
            <person name="Sun Q."/>
            <person name="Zhou Y."/>
        </authorList>
    </citation>
    <scope>NUCLEOTIDE SEQUENCE</scope>
    <source>
        <strain evidence="6">CGMCC 1.3617</strain>
    </source>
</reference>
<comment type="similarity">
    <text evidence="4">Belongs to the cyclic nucleotide phosphodiesterase class-III family.</text>
</comment>
<proteinExistence type="inferred from homology"/>
<dbReference type="InterPro" id="IPR004843">
    <property type="entry name" value="Calcineurin-like_PHP"/>
</dbReference>
<evidence type="ECO:0000256" key="4">
    <source>
        <dbReference type="ARBA" id="ARBA00025742"/>
    </source>
</evidence>
<dbReference type="SUPFAM" id="SSF56300">
    <property type="entry name" value="Metallo-dependent phosphatases"/>
    <property type="match status" value="1"/>
</dbReference>
<dbReference type="InterPro" id="IPR029052">
    <property type="entry name" value="Metallo-depent_PP-like"/>
</dbReference>
<keyword evidence="2" id="KW-0378">Hydrolase</keyword>
<dbReference type="PANTHER" id="PTHR42988">
    <property type="entry name" value="PHOSPHOHYDROLASE"/>
    <property type="match status" value="1"/>
</dbReference>
<keyword evidence="1" id="KW-0479">Metal-binding</keyword>
<sequence length="255" mass="27104">MIRIAHLSDIHFGAHLPALVGPLIEDIASFAPDAIAISGDLTQRARQLEFEAAAAFIATLPAPVVAVPGNHDIPARALFERMFDPRRRWRRFISQTTEPVVMLPGLALIGLDTVRRAQPHLDWSAGGVSAARLARLASRIEAAGERRVVVVAHHPLRHPPMAPGRARPLGAGAALAMMGRAGVCAVLSGHLHRSAPIPGSPPVVICGSTLSHRVQGVPNGWTLIELDEDGPPLVRQRIAEGLTWRDAAPTGSEAA</sequence>
<dbReference type="Gene3D" id="3.60.21.10">
    <property type="match status" value="1"/>
</dbReference>
<feature type="domain" description="Calcineurin-like phosphoesterase" evidence="5">
    <location>
        <begin position="2"/>
        <end position="193"/>
    </location>
</feature>
<dbReference type="GO" id="GO:0046872">
    <property type="term" value="F:metal ion binding"/>
    <property type="evidence" value="ECO:0007669"/>
    <property type="project" value="UniProtKB-KW"/>
</dbReference>
<dbReference type="EMBL" id="BMKW01000006">
    <property type="protein sequence ID" value="GGJ17553.1"/>
    <property type="molecule type" value="Genomic_DNA"/>
</dbReference>
<evidence type="ECO:0000256" key="3">
    <source>
        <dbReference type="ARBA" id="ARBA00023004"/>
    </source>
</evidence>
<keyword evidence="7" id="KW-1185">Reference proteome</keyword>
<evidence type="ECO:0000313" key="7">
    <source>
        <dbReference type="Proteomes" id="UP000661507"/>
    </source>
</evidence>
<keyword evidence="3" id="KW-0408">Iron</keyword>
<evidence type="ECO:0000256" key="1">
    <source>
        <dbReference type="ARBA" id="ARBA00022723"/>
    </source>
</evidence>
<name>A0A917KJZ8_9PROT</name>
<dbReference type="GO" id="GO:0016787">
    <property type="term" value="F:hydrolase activity"/>
    <property type="evidence" value="ECO:0007669"/>
    <property type="project" value="UniProtKB-KW"/>
</dbReference>
<gene>
    <name evidence="6" type="ORF">GCM10011320_26120</name>
</gene>
<dbReference type="Pfam" id="PF00149">
    <property type="entry name" value="Metallophos"/>
    <property type="match status" value="1"/>
</dbReference>
<evidence type="ECO:0000313" key="6">
    <source>
        <dbReference type="EMBL" id="GGJ17553.1"/>
    </source>
</evidence>
<dbReference type="InterPro" id="IPR050884">
    <property type="entry name" value="CNP_phosphodiesterase-III"/>
</dbReference>
<comment type="caution">
    <text evidence="6">The sequence shown here is derived from an EMBL/GenBank/DDBJ whole genome shotgun (WGS) entry which is preliminary data.</text>
</comment>
<evidence type="ECO:0000256" key="2">
    <source>
        <dbReference type="ARBA" id="ARBA00022801"/>
    </source>
</evidence>